<dbReference type="GO" id="GO:0000166">
    <property type="term" value="F:nucleotide binding"/>
    <property type="evidence" value="ECO:0007669"/>
    <property type="project" value="InterPro"/>
</dbReference>
<dbReference type="Pfam" id="PF01408">
    <property type="entry name" value="GFO_IDH_MocA"/>
    <property type="match status" value="1"/>
</dbReference>
<dbReference type="Gene3D" id="3.40.50.720">
    <property type="entry name" value="NAD(P)-binding Rossmann-like Domain"/>
    <property type="match status" value="1"/>
</dbReference>
<dbReference type="Gene3D" id="3.30.360.10">
    <property type="entry name" value="Dihydrodipicolinate Reductase, domain 2"/>
    <property type="match status" value="1"/>
</dbReference>
<dbReference type="SUPFAM" id="SSF51735">
    <property type="entry name" value="NAD(P)-binding Rossmann-fold domains"/>
    <property type="match status" value="1"/>
</dbReference>
<keyword evidence="1" id="KW-0812">Transmembrane</keyword>
<evidence type="ECO:0000259" key="2">
    <source>
        <dbReference type="Pfam" id="PF01408"/>
    </source>
</evidence>
<dbReference type="InterPro" id="IPR051450">
    <property type="entry name" value="Gfo/Idh/MocA_Oxidoreductases"/>
</dbReference>
<protein>
    <recommendedName>
        <fullName evidence="6">NAD(P)-binding protein</fullName>
    </recommendedName>
</protein>
<dbReference type="InterPro" id="IPR000683">
    <property type="entry name" value="Gfo/Idh/MocA-like_OxRdtase_N"/>
</dbReference>
<dbReference type="Proteomes" id="UP001383192">
    <property type="component" value="Unassembled WGS sequence"/>
</dbReference>
<organism evidence="4 5">
    <name type="scientific">Paramarasmius palmivorus</name>
    <dbReference type="NCBI Taxonomy" id="297713"/>
    <lineage>
        <taxon>Eukaryota</taxon>
        <taxon>Fungi</taxon>
        <taxon>Dikarya</taxon>
        <taxon>Basidiomycota</taxon>
        <taxon>Agaricomycotina</taxon>
        <taxon>Agaricomycetes</taxon>
        <taxon>Agaricomycetidae</taxon>
        <taxon>Agaricales</taxon>
        <taxon>Marasmiineae</taxon>
        <taxon>Marasmiaceae</taxon>
        <taxon>Paramarasmius</taxon>
    </lineage>
</organism>
<keyword evidence="5" id="KW-1185">Reference proteome</keyword>
<evidence type="ECO:0000313" key="5">
    <source>
        <dbReference type="Proteomes" id="UP001383192"/>
    </source>
</evidence>
<proteinExistence type="predicted"/>
<dbReference type="InterPro" id="IPR004104">
    <property type="entry name" value="Gfo/Idh/MocA-like_OxRdtase_C"/>
</dbReference>
<keyword evidence="1" id="KW-1133">Transmembrane helix</keyword>
<accession>A0AAW0DES4</accession>
<sequence length="485" mass="54347">MSSSVFSGTKNFWRKSVRQKESPIYASDIGTKHPFEPAYAKYAFRNPEACKIVAVAEPRPEPRLRFVEKYRIDGTLTFNSWQDLHAASAETIKAIGKRLADAVLIAVQDHLHVEVALAFAEQGYHILCEKPMATSLRDCIMIEEAIKKAGIIFGMGHGILFFVLLLYYAPASYNHPIVMRYSPYSQEITKIVRSGTLGKLINIVQVEPVGHYHFAHSYVRGNWAKEKSSSFSLMTKSCHDIDIICHWFGATKPKKVSSFGSLQHFRPSGKPVEAGDAVRCFDCSIAHECPYSAKRIYLDRVTRGSKGWPVSVIVDDIPDIENVTEALKTGPYGRCVYECENDVCDNQVVNLEFENGETASFTMVAFTSAICDRQLRMHFTHGEIIGDMSTFTVTDFRQNKTTTHRPKDEGGGHGGGDMGLIRAFVEAVRTGDQKVLGTDIEEVLKSHLTVFAAETSRREGMVVNCMEFEEKARENVKQANVHELR</sequence>
<feature type="domain" description="Gfo/Idh/MocA-like oxidoreductase C-terminal" evidence="3">
    <location>
        <begin position="198"/>
        <end position="464"/>
    </location>
</feature>
<keyword evidence="1" id="KW-0472">Membrane</keyword>
<dbReference type="EMBL" id="JAYKXP010000016">
    <property type="protein sequence ID" value="KAK7049649.1"/>
    <property type="molecule type" value="Genomic_DNA"/>
</dbReference>
<reference evidence="4 5" key="1">
    <citation type="submission" date="2024-01" db="EMBL/GenBank/DDBJ databases">
        <title>A draft genome for a cacao thread blight-causing isolate of Paramarasmius palmivorus.</title>
        <authorList>
            <person name="Baruah I.K."/>
            <person name="Bukari Y."/>
            <person name="Amoako-Attah I."/>
            <person name="Meinhardt L.W."/>
            <person name="Bailey B.A."/>
            <person name="Cohen S.P."/>
        </authorList>
    </citation>
    <scope>NUCLEOTIDE SEQUENCE [LARGE SCALE GENOMIC DNA]</scope>
    <source>
        <strain evidence="4 5">GH-12</strain>
    </source>
</reference>
<dbReference type="InterPro" id="IPR036291">
    <property type="entry name" value="NAD(P)-bd_dom_sf"/>
</dbReference>
<evidence type="ECO:0000313" key="4">
    <source>
        <dbReference type="EMBL" id="KAK7049649.1"/>
    </source>
</evidence>
<gene>
    <name evidence="4" type="ORF">VNI00_005680</name>
</gene>
<dbReference type="PANTHER" id="PTHR43377:SF12">
    <property type="entry name" value="BINDING ROSSMANN FOLD OXIDOREDUCTASE, PUTATIVE (AFU_ORTHOLOGUE AFUA_3G11840)-RELATED"/>
    <property type="match status" value="1"/>
</dbReference>
<feature type="domain" description="Gfo/Idh/MocA-like oxidoreductase N-terminal" evidence="2">
    <location>
        <begin position="39"/>
        <end position="157"/>
    </location>
</feature>
<feature type="transmembrane region" description="Helical" evidence="1">
    <location>
        <begin position="150"/>
        <end position="169"/>
    </location>
</feature>
<name>A0AAW0DES4_9AGAR</name>
<dbReference type="SUPFAM" id="SSF55347">
    <property type="entry name" value="Glyceraldehyde-3-phosphate dehydrogenase-like, C-terminal domain"/>
    <property type="match status" value="1"/>
</dbReference>
<dbReference type="Pfam" id="PF02894">
    <property type="entry name" value="GFO_IDH_MocA_C"/>
    <property type="match status" value="1"/>
</dbReference>
<dbReference type="AlphaFoldDB" id="A0AAW0DES4"/>
<evidence type="ECO:0008006" key="6">
    <source>
        <dbReference type="Google" id="ProtNLM"/>
    </source>
</evidence>
<evidence type="ECO:0000256" key="1">
    <source>
        <dbReference type="SAM" id="Phobius"/>
    </source>
</evidence>
<dbReference type="PANTHER" id="PTHR43377">
    <property type="entry name" value="BILIVERDIN REDUCTASE A"/>
    <property type="match status" value="1"/>
</dbReference>
<evidence type="ECO:0000259" key="3">
    <source>
        <dbReference type="Pfam" id="PF02894"/>
    </source>
</evidence>
<comment type="caution">
    <text evidence="4">The sequence shown here is derived from an EMBL/GenBank/DDBJ whole genome shotgun (WGS) entry which is preliminary data.</text>
</comment>